<dbReference type="AlphaFoldDB" id="A0A7W6J380"/>
<protein>
    <submittedName>
        <fullName evidence="2">Uncharacterized protein</fullName>
    </submittedName>
</protein>
<evidence type="ECO:0000256" key="1">
    <source>
        <dbReference type="SAM" id="Phobius"/>
    </source>
</evidence>
<keyword evidence="1" id="KW-0812">Transmembrane</keyword>
<dbReference type="RefSeq" id="WP_183365155.1">
    <property type="nucleotide sequence ID" value="NZ_JACIEZ010000002.1"/>
</dbReference>
<name>A0A7W6J380_9HYPH</name>
<reference evidence="2 3" key="1">
    <citation type="submission" date="2020-08" db="EMBL/GenBank/DDBJ databases">
        <title>Genomic Encyclopedia of Type Strains, Phase IV (KMG-IV): sequencing the most valuable type-strain genomes for metagenomic binning, comparative biology and taxonomic classification.</title>
        <authorList>
            <person name="Goeker M."/>
        </authorList>
    </citation>
    <scope>NUCLEOTIDE SEQUENCE [LARGE SCALE GENOMIC DNA]</scope>
    <source>
        <strain evidence="2 3">DSM 29853</strain>
    </source>
</reference>
<accession>A0A7W6J380</accession>
<keyword evidence="1" id="KW-0472">Membrane</keyword>
<dbReference type="EMBL" id="JACIEZ010000002">
    <property type="protein sequence ID" value="MBB4063929.1"/>
    <property type="molecule type" value="Genomic_DNA"/>
</dbReference>
<dbReference type="Proteomes" id="UP000528286">
    <property type="component" value="Unassembled WGS sequence"/>
</dbReference>
<gene>
    <name evidence="2" type="ORF">GGR23_001106</name>
</gene>
<evidence type="ECO:0000313" key="3">
    <source>
        <dbReference type="Proteomes" id="UP000528286"/>
    </source>
</evidence>
<feature type="transmembrane region" description="Helical" evidence="1">
    <location>
        <begin position="6"/>
        <end position="23"/>
    </location>
</feature>
<evidence type="ECO:0000313" key="2">
    <source>
        <dbReference type="EMBL" id="MBB4063929.1"/>
    </source>
</evidence>
<keyword evidence="3" id="KW-1185">Reference proteome</keyword>
<proteinExistence type="predicted"/>
<organism evidence="2 3">
    <name type="scientific">Gellertiella hungarica</name>
    <dbReference type="NCBI Taxonomy" id="1572859"/>
    <lineage>
        <taxon>Bacteria</taxon>
        <taxon>Pseudomonadati</taxon>
        <taxon>Pseudomonadota</taxon>
        <taxon>Alphaproteobacteria</taxon>
        <taxon>Hyphomicrobiales</taxon>
        <taxon>Rhizobiaceae</taxon>
        <taxon>Gellertiella</taxon>
    </lineage>
</organism>
<keyword evidence="1" id="KW-1133">Transmembrane helix</keyword>
<comment type="caution">
    <text evidence="2">The sequence shown here is derived from an EMBL/GenBank/DDBJ whole genome shotgun (WGS) entry which is preliminary data.</text>
</comment>
<sequence>MEFRKPILWTGMLLLLMAAGFLLPQGDRMLVIGHPGMSERHMMSIVEAADGRLVAGTRLPWIVVAEGSSERFTLALWKAGALAVANDFIGYGCMRENDRG</sequence>